<evidence type="ECO:0000313" key="1">
    <source>
        <dbReference type="EMBL" id="OEG22400.1"/>
    </source>
</evidence>
<dbReference type="EMBL" id="MIKC01000019">
    <property type="protein sequence ID" value="OEG22400.1"/>
    <property type="molecule type" value="Genomic_DNA"/>
</dbReference>
<comment type="caution">
    <text evidence="1">The sequence shown here is derived from an EMBL/GenBank/DDBJ whole genome shotgun (WGS) entry which is preliminary data.</text>
</comment>
<protein>
    <submittedName>
        <fullName evidence="1">Uncharacterized protein</fullName>
    </submittedName>
</protein>
<proteinExistence type="predicted"/>
<sequence>MIEEEEVLLFTSDDKDYEMSTFDIDWFRFVPVASDMVTHFKNNDSYVCTWDAQGTILKKDRKVDRKGGQKSKSFNERKV</sequence>
<dbReference type="RefSeq" id="WP_069640187.1">
    <property type="nucleotide sequence ID" value="NZ_JBHLVC010000033.1"/>
</dbReference>
<evidence type="ECO:0000313" key="2">
    <source>
        <dbReference type="Proteomes" id="UP000094469"/>
    </source>
</evidence>
<dbReference type="OrthoDB" id="9936861at2"/>
<organism evidence="1 2">
    <name type="scientific">Enterococcus ureilyticus</name>
    <dbReference type="NCBI Taxonomy" id="1131292"/>
    <lineage>
        <taxon>Bacteria</taxon>
        <taxon>Bacillati</taxon>
        <taxon>Bacillota</taxon>
        <taxon>Bacilli</taxon>
        <taxon>Lactobacillales</taxon>
        <taxon>Enterococcaceae</taxon>
        <taxon>Enterococcus</taxon>
    </lineage>
</organism>
<reference evidence="2" key="1">
    <citation type="submission" date="2016-09" db="EMBL/GenBank/DDBJ databases">
        <authorList>
            <person name="Gulvik C.A."/>
        </authorList>
    </citation>
    <scope>NUCLEOTIDE SEQUENCE [LARGE SCALE GENOMIC DNA]</scope>
    <source>
        <strain evidence="2">LMG 26676</strain>
    </source>
</reference>
<dbReference type="AlphaFoldDB" id="A0A1E5HCL3"/>
<dbReference type="Proteomes" id="UP000094469">
    <property type="component" value="Unassembled WGS sequence"/>
</dbReference>
<name>A0A1E5HCL3_9ENTE</name>
<accession>A0A1E5HCL3</accession>
<keyword evidence="2" id="KW-1185">Reference proteome</keyword>
<gene>
    <name evidence="1" type="ORF">BCR24_15765</name>
</gene>